<sequence length="175" mass="19384">MRLLRVAVHAAIAGAVGTAAMDALWYVRYRRGGGTSTFEKWETSAGLDSWDDAPAPAKFGELVVKDVLHRDPPPQRARLVNNTVHWTTGAGWGVLLGVLQAVINRQRIWHGIPFGAAVWLQSYAVLAPVKLYKPIWEYDAKTLGKDLSAHLVYGLSTAAVLRAASVRPRRLRHRR</sequence>
<organism evidence="2">
    <name type="scientific">marine sediment metagenome</name>
    <dbReference type="NCBI Taxonomy" id="412755"/>
    <lineage>
        <taxon>unclassified sequences</taxon>
        <taxon>metagenomes</taxon>
        <taxon>ecological metagenomes</taxon>
    </lineage>
</organism>
<reference evidence="2" key="1">
    <citation type="journal article" date="2014" name="Front. Microbiol.">
        <title>High frequency of phylogenetically diverse reductive dehalogenase-homologous genes in deep subseafloor sedimentary metagenomes.</title>
        <authorList>
            <person name="Kawai M."/>
            <person name="Futagami T."/>
            <person name="Toyoda A."/>
            <person name="Takaki Y."/>
            <person name="Nishi S."/>
            <person name="Hori S."/>
            <person name="Arai W."/>
            <person name="Tsubouchi T."/>
            <person name="Morono Y."/>
            <person name="Uchiyama I."/>
            <person name="Ito T."/>
            <person name="Fujiyama A."/>
            <person name="Inagaki F."/>
            <person name="Takami H."/>
        </authorList>
    </citation>
    <scope>NUCLEOTIDE SEQUENCE</scope>
    <source>
        <strain evidence="2">Expedition CK06-06</strain>
    </source>
</reference>
<name>X0UZE7_9ZZZZ</name>
<gene>
    <name evidence="2" type="ORF">S01H1_41096</name>
</gene>
<evidence type="ECO:0000256" key="1">
    <source>
        <dbReference type="SAM" id="Phobius"/>
    </source>
</evidence>
<dbReference type="AlphaFoldDB" id="X0UZE7"/>
<evidence type="ECO:0008006" key="3">
    <source>
        <dbReference type="Google" id="ProtNLM"/>
    </source>
</evidence>
<proteinExistence type="predicted"/>
<accession>X0UZE7</accession>
<keyword evidence="1" id="KW-1133">Transmembrane helix</keyword>
<comment type="caution">
    <text evidence="2">The sequence shown here is derived from an EMBL/GenBank/DDBJ whole genome shotgun (WGS) entry which is preliminary data.</text>
</comment>
<feature type="transmembrane region" description="Helical" evidence="1">
    <location>
        <begin position="147"/>
        <end position="165"/>
    </location>
</feature>
<keyword evidence="1" id="KW-0472">Membrane</keyword>
<keyword evidence="1" id="KW-0812">Transmembrane</keyword>
<evidence type="ECO:0000313" key="2">
    <source>
        <dbReference type="EMBL" id="GAG11200.1"/>
    </source>
</evidence>
<feature type="transmembrane region" description="Helical" evidence="1">
    <location>
        <begin position="6"/>
        <end position="27"/>
    </location>
</feature>
<protein>
    <recommendedName>
        <fullName evidence="3">DUF1440 domain-containing protein</fullName>
    </recommendedName>
</protein>
<dbReference type="EMBL" id="BARS01026046">
    <property type="protein sequence ID" value="GAG11200.1"/>
    <property type="molecule type" value="Genomic_DNA"/>
</dbReference>
<feature type="transmembrane region" description="Helical" evidence="1">
    <location>
        <begin position="108"/>
        <end position="127"/>
    </location>
</feature>